<dbReference type="Proteomes" id="UP001054945">
    <property type="component" value="Unassembled WGS sequence"/>
</dbReference>
<dbReference type="AlphaFoldDB" id="A0AAV4Q193"/>
<evidence type="ECO:0000256" key="1">
    <source>
        <dbReference type="SAM" id="MobiDB-lite"/>
    </source>
</evidence>
<organism evidence="2 3">
    <name type="scientific">Caerostris extrusa</name>
    <name type="common">Bark spider</name>
    <name type="synonym">Caerostris bankana</name>
    <dbReference type="NCBI Taxonomy" id="172846"/>
    <lineage>
        <taxon>Eukaryota</taxon>
        <taxon>Metazoa</taxon>
        <taxon>Ecdysozoa</taxon>
        <taxon>Arthropoda</taxon>
        <taxon>Chelicerata</taxon>
        <taxon>Arachnida</taxon>
        <taxon>Araneae</taxon>
        <taxon>Araneomorphae</taxon>
        <taxon>Entelegynae</taxon>
        <taxon>Araneoidea</taxon>
        <taxon>Araneidae</taxon>
        <taxon>Caerostris</taxon>
    </lineage>
</organism>
<name>A0AAV4Q193_CAEEX</name>
<keyword evidence="3" id="KW-1185">Reference proteome</keyword>
<evidence type="ECO:0000313" key="2">
    <source>
        <dbReference type="EMBL" id="GIY03094.1"/>
    </source>
</evidence>
<accession>A0AAV4Q193</accession>
<comment type="caution">
    <text evidence="2">The sequence shown here is derived from an EMBL/GenBank/DDBJ whole genome shotgun (WGS) entry which is preliminary data.</text>
</comment>
<evidence type="ECO:0000313" key="3">
    <source>
        <dbReference type="Proteomes" id="UP001054945"/>
    </source>
</evidence>
<feature type="compositionally biased region" description="Basic and acidic residues" evidence="1">
    <location>
        <begin position="18"/>
        <end position="40"/>
    </location>
</feature>
<protein>
    <submittedName>
        <fullName evidence="2">Uncharacterized protein</fullName>
    </submittedName>
</protein>
<reference evidence="2 3" key="1">
    <citation type="submission" date="2021-06" db="EMBL/GenBank/DDBJ databases">
        <title>Caerostris extrusa draft genome.</title>
        <authorList>
            <person name="Kono N."/>
            <person name="Arakawa K."/>
        </authorList>
    </citation>
    <scope>NUCLEOTIDE SEQUENCE [LARGE SCALE GENOMIC DNA]</scope>
</reference>
<sequence>MYSRSSSQDEFFTIYGNDIHDTGNSEEMRPSKFNASEEPKKQYSISKSDIQLLRRASLALEILLPRKA</sequence>
<dbReference type="EMBL" id="BPLR01005537">
    <property type="protein sequence ID" value="GIY03094.1"/>
    <property type="molecule type" value="Genomic_DNA"/>
</dbReference>
<feature type="region of interest" description="Disordered" evidence="1">
    <location>
        <begin position="16"/>
        <end position="40"/>
    </location>
</feature>
<gene>
    <name evidence="2" type="ORF">CEXT_389981</name>
</gene>
<proteinExistence type="predicted"/>